<evidence type="ECO:0000313" key="2">
    <source>
        <dbReference type="EMBL" id="NMB91345.1"/>
    </source>
</evidence>
<evidence type="ECO:0000259" key="1">
    <source>
        <dbReference type="PROSITE" id="PS51186"/>
    </source>
</evidence>
<feature type="domain" description="N-acetyltransferase" evidence="1">
    <location>
        <begin position="1"/>
        <end position="160"/>
    </location>
</feature>
<dbReference type="Gene3D" id="3.40.630.30">
    <property type="match status" value="1"/>
</dbReference>
<organism evidence="2 3">
    <name type="scientific">candidate division WWE3 bacterium</name>
    <dbReference type="NCBI Taxonomy" id="2053526"/>
    <lineage>
        <taxon>Bacteria</taxon>
        <taxon>Katanobacteria</taxon>
    </lineage>
</organism>
<dbReference type="CDD" id="cd04301">
    <property type="entry name" value="NAT_SF"/>
    <property type="match status" value="1"/>
</dbReference>
<keyword evidence="2" id="KW-0808">Transferase</keyword>
<accession>A0A7X9E6E2</accession>
<protein>
    <submittedName>
        <fullName evidence="2">GNAT family N-acetyltransferase</fullName>
    </submittedName>
</protein>
<dbReference type="SUPFAM" id="SSF55729">
    <property type="entry name" value="Acyl-CoA N-acyltransferases (Nat)"/>
    <property type="match status" value="1"/>
</dbReference>
<dbReference type="Proteomes" id="UP000590542">
    <property type="component" value="Unassembled WGS sequence"/>
</dbReference>
<sequence length="171" mass="19722">MDYRFTNEYPASKLDEIVNFILGPRLWIPNTDYPDFLDWADKSYKELHKESKRALIAISSGNIVGVSIYQKHKTYSDALEIKNLTVRPEFRGRYLASFLLRNTEIEGSKEFKSKIILCDAKSVNYAIKFFLLKHRYKIAGREDLYNLGGGKDLIYKKNAPAILTSNLILSC</sequence>
<dbReference type="EMBL" id="JAAZNV010000006">
    <property type="protein sequence ID" value="NMB91345.1"/>
    <property type="molecule type" value="Genomic_DNA"/>
</dbReference>
<gene>
    <name evidence="2" type="ORF">GYA37_00685</name>
</gene>
<dbReference type="AlphaFoldDB" id="A0A7X9E6E2"/>
<dbReference type="Pfam" id="PF00583">
    <property type="entry name" value="Acetyltransf_1"/>
    <property type="match status" value="1"/>
</dbReference>
<reference evidence="2 3" key="1">
    <citation type="journal article" date="2020" name="Biotechnol. Biofuels">
        <title>New insights from the biogas microbiome by comprehensive genome-resolved metagenomics of nearly 1600 species originating from multiple anaerobic digesters.</title>
        <authorList>
            <person name="Campanaro S."/>
            <person name="Treu L."/>
            <person name="Rodriguez-R L.M."/>
            <person name="Kovalovszki A."/>
            <person name="Ziels R.M."/>
            <person name="Maus I."/>
            <person name="Zhu X."/>
            <person name="Kougias P.G."/>
            <person name="Basile A."/>
            <person name="Luo G."/>
            <person name="Schluter A."/>
            <person name="Konstantinidis K.T."/>
            <person name="Angelidaki I."/>
        </authorList>
    </citation>
    <scope>NUCLEOTIDE SEQUENCE [LARGE SCALE GENOMIC DNA]</scope>
    <source>
        <strain evidence="2">AS27yjCOA_202</strain>
    </source>
</reference>
<comment type="caution">
    <text evidence="2">The sequence shown here is derived from an EMBL/GenBank/DDBJ whole genome shotgun (WGS) entry which is preliminary data.</text>
</comment>
<dbReference type="InterPro" id="IPR016181">
    <property type="entry name" value="Acyl_CoA_acyltransferase"/>
</dbReference>
<dbReference type="GO" id="GO:0016747">
    <property type="term" value="F:acyltransferase activity, transferring groups other than amino-acyl groups"/>
    <property type="evidence" value="ECO:0007669"/>
    <property type="project" value="InterPro"/>
</dbReference>
<dbReference type="PROSITE" id="PS51186">
    <property type="entry name" value="GNAT"/>
    <property type="match status" value="1"/>
</dbReference>
<evidence type="ECO:0000313" key="3">
    <source>
        <dbReference type="Proteomes" id="UP000590542"/>
    </source>
</evidence>
<proteinExistence type="predicted"/>
<name>A0A7X9E6E2_UNCKA</name>
<dbReference type="InterPro" id="IPR000182">
    <property type="entry name" value="GNAT_dom"/>
</dbReference>